<dbReference type="Pfam" id="PF00512">
    <property type="entry name" value="HisKA"/>
    <property type="match status" value="1"/>
</dbReference>
<dbReference type="SUPFAM" id="SSF47384">
    <property type="entry name" value="Homodimeric domain of signal transducing histidine kinase"/>
    <property type="match status" value="1"/>
</dbReference>
<dbReference type="PROSITE" id="PS50110">
    <property type="entry name" value="RESPONSE_REGULATORY"/>
    <property type="match status" value="1"/>
</dbReference>
<feature type="domain" description="PAC" evidence="11">
    <location>
        <begin position="132"/>
        <end position="185"/>
    </location>
</feature>
<dbReference type="InterPro" id="IPR000014">
    <property type="entry name" value="PAS"/>
</dbReference>
<evidence type="ECO:0000256" key="6">
    <source>
        <dbReference type="PROSITE-ProRule" id="PRU00169"/>
    </source>
</evidence>
<dbReference type="CDD" id="cd16919">
    <property type="entry name" value="HATPase_CckA-like"/>
    <property type="match status" value="1"/>
</dbReference>
<dbReference type="InterPro" id="IPR001789">
    <property type="entry name" value="Sig_transdc_resp-reg_receiver"/>
</dbReference>
<dbReference type="CDD" id="cd00082">
    <property type="entry name" value="HisKA"/>
    <property type="match status" value="1"/>
</dbReference>
<keyword evidence="7" id="KW-0175">Coiled coil</keyword>
<keyword evidence="13" id="KW-1185">Reference proteome</keyword>
<evidence type="ECO:0000256" key="7">
    <source>
        <dbReference type="SAM" id="Coils"/>
    </source>
</evidence>
<feature type="domain" description="PAS" evidence="10">
    <location>
        <begin position="58"/>
        <end position="131"/>
    </location>
</feature>
<dbReference type="SUPFAM" id="SSF55874">
    <property type="entry name" value="ATPase domain of HSP90 chaperone/DNA topoisomerase II/histidine kinase"/>
    <property type="match status" value="1"/>
</dbReference>
<feature type="coiled-coil region" evidence="7">
    <location>
        <begin position="554"/>
        <end position="588"/>
    </location>
</feature>
<evidence type="ECO:0000259" key="11">
    <source>
        <dbReference type="PROSITE" id="PS50113"/>
    </source>
</evidence>
<name>A0ABS0FFZ1_PSELU</name>
<reference evidence="12 13" key="1">
    <citation type="submission" date="2020-10" db="EMBL/GenBank/DDBJ databases">
        <title>Genome sequences of Pseudomonas isolates.</title>
        <authorList>
            <person name="Wessels L."/>
            <person name="Reich F."/>
            <person name="Hammerl J."/>
        </authorList>
    </citation>
    <scope>NUCLEOTIDE SEQUENCE [LARGE SCALE GENOMIC DNA]</scope>
    <source>
        <strain evidence="12 13">20-MO00624-0</strain>
    </source>
</reference>
<dbReference type="InterPro" id="IPR003594">
    <property type="entry name" value="HATPase_dom"/>
</dbReference>
<dbReference type="PROSITE" id="PS50109">
    <property type="entry name" value="HIS_KIN"/>
    <property type="match status" value="1"/>
</dbReference>
<evidence type="ECO:0000256" key="4">
    <source>
        <dbReference type="ARBA" id="ARBA00022679"/>
    </source>
</evidence>
<gene>
    <name evidence="12" type="ORF">IRZ65_00775</name>
</gene>
<dbReference type="InterPro" id="IPR052162">
    <property type="entry name" value="Sensor_kinase/Photoreceptor"/>
</dbReference>
<comment type="catalytic activity">
    <reaction evidence="1">
        <text>ATP + protein L-histidine = ADP + protein N-phospho-L-histidine.</text>
        <dbReference type="EC" id="2.7.13.3"/>
    </reaction>
</comment>
<dbReference type="InterPro" id="IPR000700">
    <property type="entry name" value="PAS-assoc_C"/>
</dbReference>
<sequence length="1087" mass="120955">MLLLMQGIGPYRQVPGVPHPSFYTGMTTIENEHLRLRIAELEAENTALKAVAETTHQQNQRHRDILNSAVDFAIITTDQCGRITHWNSGAEQVFGWTAESILGTSINRLFTVEDQLQQRAECEMQRALEKGRASDERWHQKKDGALFWANGEMMPLRTADGTHLGFLKILRDQTRQQKVIEAQQADAEFLRSVLASSDDCIKVLDLDGKLLYMSPNGQDAMEVSDFNAIAGCPWPTFWQDKGSQEAKEAMTLARAGQVGRFIGQANTLAGTPKWWDVQVTPILGSHGRPEKLLSISRDITANHSIENALRISRQMNSLILNSSQDCIVIMDLEGHTQFVSPGGIESMEITDLSSVLGKPWLRVWKGADLEAARNAIASARAGGTGRFQGYCPTHTGKPKWWDIAISCIPGADGTPEKLLSIGRDITERTRAELALKESETRLASIFDEASVGLSEISLDGRFLRVNDELCRLLGRSRTEILSTTAKTVTLAEDQPRTLEALQHVLATRQPTRLDKRYLRPDGTIVWANSNLTCLNDDEGNPRSIIAVTIDFSARKAAEDRLKASKSQLRELNETLEQRVEERTRERDQIWRTTPDLVCTASPEGYFLNLNPAWSETLGWSEQELKARPYKDFLHPDDLEHTVQTKRLLANGQVLSNFENRYRHKDGSYRWLSWNSQRRDGLFHSIARDITTIKAQAEVLHQTEERLRHSQKMEAVGQLTGGLAHDFNNLLTGISGSLDLLKTRLTQGRLSDVNKYITAAQDSANQAAALTHRLLAFSRRQTLDPKPTQANQLIEGMRELITRTVGPAVCITTDLSEALWPTLCDPHQLENALLNLCINARDAMPDGGRLLIRTENRYLDETSAHERDMNPGQYIVTEVSDTGTGMSPEIIERIFDPFFTTKPIGRGTGLGLSMIYGFAKQSGGQVRVLSEPGKGTTMKIYLPRYAGSVEAGAEQVRSGEAPRTEKGETVLIVDDEPTVRMLIKEVLEELGYRAIEAADGASGLDILSSSTHIDLLISDVGLPGSMNGRQMADAARHQRPDLKVLFITGYAENAVVGNGNLEDGMHLMTKPFSMELLATRLDTILKKR</sequence>
<dbReference type="InterPro" id="IPR005467">
    <property type="entry name" value="His_kinase_dom"/>
</dbReference>
<dbReference type="Pfam" id="PF08448">
    <property type="entry name" value="PAS_4"/>
    <property type="match status" value="2"/>
</dbReference>
<dbReference type="InterPro" id="IPR036097">
    <property type="entry name" value="HisK_dim/P_sf"/>
</dbReference>
<proteinExistence type="predicted"/>
<dbReference type="InterPro" id="IPR004358">
    <property type="entry name" value="Sig_transdc_His_kin-like_C"/>
</dbReference>
<dbReference type="SMART" id="SM00448">
    <property type="entry name" value="REC"/>
    <property type="match status" value="1"/>
</dbReference>
<dbReference type="Gene3D" id="3.30.450.20">
    <property type="entry name" value="PAS domain"/>
    <property type="match status" value="5"/>
</dbReference>
<dbReference type="Proteomes" id="UP000626180">
    <property type="component" value="Unassembled WGS sequence"/>
</dbReference>
<dbReference type="InterPro" id="IPR003661">
    <property type="entry name" value="HisK_dim/P_dom"/>
</dbReference>
<accession>A0ABS0FFZ1</accession>
<evidence type="ECO:0000259" key="8">
    <source>
        <dbReference type="PROSITE" id="PS50109"/>
    </source>
</evidence>
<protein>
    <recommendedName>
        <fullName evidence="2">histidine kinase</fullName>
        <ecNumber evidence="2">2.7.13.3</ecNumber>
    </recommendedName>
</protein>
<comment type="caution">
    <text evidence="12">The sequence shown here is derived from an EMBL/GenBank/DDBJ whole genome shotgun (WGS) entry which is preliminary data.</text>
</comment>
<keyword evidence="5" id="KW-0418">Kinase</keyword>
<dbReference type="InterPro" id="IPR011006">
    <property type="entry name" value="CheY-like_superfamily"/>
</dbReference>
<dbReference type="InterPro" id="IPR013656">
    <property type="entry name" value="PAS_4"/>
</dbReference>
<feature type="domain" description="Histidine kinase" evidence="8">
    <location>
        <begin position="721"/>
        <end position="945"/>
    </location>
</feature>
<dbReference type="Pfam" id="PF02518">
    <property type="entry name" value="HATPase_c"/>
    <property type="match status" value="1"/>
</dbReference>
<dbReference type="RefSeq" id="WP_196122062.1">
    <property type="nucleotide sequence ID" value="NZ_JADMCD010000001.1"/>
</dbReference>
<evidence type="ECO:0000256" key="2">
    <source>
        <dbReference type="ARBA" id="ARBA00012438"/>
    </source>
</evidence>
<dbReference type="CDD" id="cd00130">
    <property type="entry name" value="PAS"/>
    <property type="match status" value="3"/>
</dbReference>
<dbReference type="PROSITE" id="PS50113">
    <property type="entry name" value="PAC"/>
    <property type="match status" value="2"/>
</dbReference>
<dbReference type="SUPFAM" id="SSF52172">
    <property type="entry name" value="CheY-like"/>
    <property type="match status" value="1"/>
</dbReference>
<dbReference type="InterPro" id="IPR013767">
    <property type="entry name" value="PAS_fold"/>
</dbReference>
<organism evidence="12 13">
    <name type="scientific">Pseudomonas luteola</name>
    <dbReference type="NCBI Taxonomy" id="47886"/>
    <lineage>
        <taxon>Bacteria</taxon>
        <taxon>Pseudomonadati</taxon>
        <taxon>Pseudomonadota</taxon>
        <taxon>Gammaproteobacteria</taxon>
        <taxon>Pseudomonadales</taxon>
        <taxon>Pseudomonadaceae</taxon>
        <taxon>Pseudomonas</taxon>
    </lineage>
</organism>
<dbReference type="SMART" id="SM00091">
    <property type="entry name" value="PAS"/>
    <property type="match status" value="5"/>
</dbReference>
<dbReference type="InterPro" id="IPR001610">
    <property type="entry name" value="PAC"/>
</dbReference>
<evidence type="ECO:0000259" key="10">
    <source>
        <dbReference type="PROSITE" id="PS50112"/>
    </source>
</evidence>
<dbReference type="Pfam" id="PF00989">
    <property type="entry name" value="PAS"/>
    <property type="match status" value="1"/>
</dbReference>
<dbReference type="EC" id="2.7.13.3" evidence="2"/>
<dbReference type="Gene3D" id="3.40.50.2300">
    <property type="match status" value="1"/>
</dbReference>
<dbReference type="InterPro" id="IPR035965">
    <property type="entry name" value="PAS-like_dom_sf"/>
</dbReference>
<feature type="domain" description="PAS" evidence="10">
    <location>
        <begin position="438"/>
        <end position="508"/>
    </location>
</feature>
<dbReference type="InterPro" id="IPR013655">
    <property type="entry name" value="PAS_fold_3"/>
</dbReference>
<feature type="domain" description="PAS" evidence="10">
    <location>
        <begin position="582"/>
        <end position="652"/>
    </location>
</feature>
<dbReference type="Gene3D" id="1.10.287.130">
    <property type="match status" value="1"/>
</dbReference>
<dbReference type="InterPro" id="IPR036890">
    <property type="entry name" value="HATPase_C_sf"/>
</dbReference>
<dbReference type="PROSITE" id="PS50112">
    <property type="entry name" value="PAS"/>
    <property type="match status" value="3"/>
</dbReference>
<dbReference type="PRINTS" id="PR00344">
    <property type="entry name" value="BCTRLSENSOR"/>
</dbReference>
<dbReference type="Pfam" id="PF00072">
    <property type="entry name" value="Response_reg"/>
    <property type="match status" value="1"/>
</dbReference>
<dbReference type="SMART" id="SM00388">
    <property type="entry name" value="HisKA"/>
    <property type="match status" value="1"/>
</dbReference>
<dbReference type="PANTHER" id="PTHR43304">
    <property type="entry name" value="PHYTOCHROME-LIKE PROTEIN CPH1"/>
    <property type="match status" value="1"/>
</dbReference>
<feature type="domain" description="Response regulatory" evidence="9">
    <location>
        <begin position="968"/>
        <end position="1084"/>
    </location>
</feature>
<dbReference type="NCBIfam" id="TIGR00229">
    <property type="entry name" value="sensory_box"/>
    <property type="match status" value="5"/>
</dbReference>
<dbReference type="SMART" id="SM00387">
    <property type="entry name" value="HATPase_c"/>
    <property type="match status" value="1"/>
</dbReference>
<keyword evidence="4" id="KW-0808">Transferase</keyword>
<dbReference type="SMART" id="SM00086">
    <property type="entry name" value="PAC"/>
    <property type="match status" value="5"/>
</dbReference>
<dbReference type="EMBL" id="JADMCD010000001">
    <property type="protein sequence ID" value="MBF8639214.1"/>
    <property type="molecule type" value="Genomic_DNA"/>
</dbReference>
<keyword evidence="3 6" id="KW-0597">Phosphoprotein</keyword>
<evidence type="ECO:0000256" key="1">
    <source>
        <dbReference type="ARBA" id="ARBA00000085"/>
    </source>
</evidence>
<evidence type="ECO:0000259" key="9">
    <source>
        <dbReference type="PROSITE" id="PS50110"/>
    </source>
</evidence>
<dbReference type="PANTHER" id="PTHR43304:SF1">
    <property type="entry name" value="PAC DOMAIN-CONTAINING PROTEIN"/>
    <property type="match status" value="1"/>
</dbReference>
<evidence type="ECO:0000256" key="3">
    <source>
        <dbReference type="ARBA" id="ARBA00022553"/>
    </source>
</evidence>
<dbReference type="SUPFAM" id="SSF55785">
    <property type="entry name" value="PYP-like sensor domain (PAS domain)"/>
    <property type="match status" value="5"/>
</dbReference>
<feature type="domain" description="PAC" evidence="11">
    <location>
        <begin position="511"/>
        <end position="563"/>
    </location>
</feature>
<dbReference type="Pfam" id="PF08447">
    <property type="entry name" value="PAS_3"/>
    <property type="match status" value="2"/>
</dbReference>
<dbReference type="CDD" id="cd18161">
    <property type="entry name" value="REC_hyHK_blue-like"/>
    <property type="match status" value="1"/>
</dbReference>
<feature type="coiled-coil region" evidence="7">
    <location>
        <begin position="31"/>
        <end position="58"/>
    </location>
</feature>
<feature type="modified residue" description="4-aspartylphosphate" evidence="6">
    <location>
        <position position="1018"/>
    </location>
</feature>
<dbReference type="Gene3D" id="3.30.565.10">
    <property type="entry name" value="Histidine kinase-like ATPase, C-terminal domain"/>
    <property type="match status" value="1"/>
</dbReference>
<evidence type="ECO:0000313" key="13">
    <source>
        <dbReference type="Proteomes" id="UP000626180"/>
    </source>
</evidence>
<evidence type="ECO:0000313" key="12">
    <source>
        <dbReference type="EMBL" id="MBF8639214.1"/>
    </source>
</evidence>
<evidence type="ECO:0000256" key="5">
    <source>
        <dbReference type="ARBA" id="ARBA00022777"/>
    </source>
</evidence>